<proteinExistence type="inferred from homology"/>
<protein>
    <recommendedName>
        <fullName evidence="3">protein-L-isoaspartate(D-aspartate) O-methyltransferase</fullName>
        <ecNumber evidence="3">2.1.1.77</ecNumber>
    </recommendedName>
</protein>
<gene>
    <name evidence="8" type="ORF">BN9_034810</name>
</gene>
<dbReference type="GO" id="GO:0032259">
    <property type="term" value="P:methylation"/>
    <property type="evidence" value="ECO:0007669"/>
    <property type="project" value="UniProtKB-KW"/>
</dbReference>
<comment type="caution">
    <text evidence="8">The sequence shown here is derived from an EMBL/GenBank/DDBJ whole genome shotgun (WGS) entry which is preliminary data.</text>
</comment>
<dbReference type="CDD" id="cd02440">
    <property type="entry name" value="AdoMet_MTases"/>
    <property type="match status" value="1"/>
</dbReference>
<dbReference type="OrthoDB" id="73890at2759"/>
<dbReference type="GO" id="GO:0004719">
    <property type="term" value="F:protein-L-isoaspartate (D-aspartate) O-methyltransferase activity"/>
    <property type="evidence" value="ECO:0007669"/>
    <property type="project" value="UniProtKB-EC"/>
</dbReference>
<comment type="similarity">
    <text evidence="2">Belongs to the methyltransferase superfamily. L-isoaspartyl/D-aspartyl protein methyltransferase family.</text>
</comment>
<keyword evidence="5" id="KW-0489">Methyltransferase</keyword>
<dbReference type="STRING" id="65357.A0A024G8N8"/>
<keyword evidence="4" id="KW-0963">Cytoplasm</keyword>
<dbReference type="AlphaFoldDB" id="A0A024G8N8"/>
<name>A0A024G8N8_9STRA</name>
<dbReference type="FunCoup" id="A0A024G8N8">
    <property type="interactions" value="127"/>
</dbReference>
<evidence type="ECO:0000256" key="3">
    <source>
        <dbReference type="ARBA" id="ARBA00011890"/>
    </source>
</evidence>
<evidence type="ECO:0000256" key="1">
    <source>
        <dbReference type="ARBA" id="ARBA00004496"/>
    </source>
</evidence>
<dbReference type="InterPro" id="IPR029063">
    <property type="entry name" value="SAM-dependent_MTases_sf"/>
</dbReference>
<comment type="subcellular location">
    <subcellularLocation>
        <location evidence="1">Cytoplasm</location>
    </subcellularLocation>
</comment>
<dbReference type="NCBIfam" id="TIGR00080">
    <property type="entry name" value="pimt"/>
    <property type="match status" value="1"/>
</dbReference>
<dbReference type="InterPro" id="IPR000682">
    <property type="entry name" value="PCMT"/>
</dbReference>
<dbReference type="Pfam" id="PF01135">
    <property type="entry name" value="PCMT"/>
    <property type="match status" value="1"/>
</dbReference>
<dbReference type="Gene3D" id="3.40.50.150">
    <property type="entry name" value="Vaccinia Virus protein VP39"/>
    <property type="match status" value="1"/>
</dbReference>
<evidence type="ECO:0000256" key="2">
    <source>
        <dbReference type="ARBA" id="ARBA00005369"/>
    </source>
</evidence>
<evidence type="ECO:0000256" key="6">
    <source>
        <dbReference type="ARBA" id="ARBA00022679"/>
    </source>
</evidence>
<organism evidence="8 9">
    <name type="scientific">Albugo candida</name>
    <dbReference type="NCBI Taxonomy" id="65357"/>
    <lineage>
        <taxon>Eukaryota</taxon>
        <taxon>Sar</taxon>
        <taxon>Stramenopiles</taxon>
        <taxon>Oomycota</taxon>
        <taxon>Peronosporomycetes</taxon>
        <taxon>Albuginales</taxon>
        <taxon>Albuginaceae</taxon>
        <taxon>Albugo</taxon>
    </lineage>
</organism>
<evidence type="ECO:0000313" key="9">
    <source>
        <dbReference type="Proteomes" id="UP000053237"/>
    </source>
</evidence>
<reference evidence="8 9" key="1">
    <citation type="submission" date="2012-05" db="EMBL/GenBank/DDBJ databases">
        <title>Recombination and specialization in a pathogen metapopulation.</title>
        <authorList>
            <person name="Gardiner A."/>
            <person name="Kemen E."/>
            <person name="Schultz-Larsen T."/>
            <person name="MacLean D."/>
            <person name="Van Oosterhout C."/>
            <person name="Jones J.D.G."/>
        </authorList>
    </citation>
    <scope>NUCLEOTIDE SEQUENCE [LARGE SCALE GENOMIC DNA]</scope>
    <source>
        <strain evidence="8 9">Ac Nc2</strain>
    </source>
</reference>
<keyword evidence="7" id="KW-0949">S-adenosyl-L-methionine</keyword>
<evidence type="ECO:0000256" key="4">
    <source>
        <dbReference type="ARBA" id="ARBA00022490"/>
    </source>
</evidence>
<dbReference type="PANTHER" id="PTHR11579:SF0">
    <property type="entry name" value="PROTEIN-L-ISOASPARTATE(D-ASPARTATE) O-METHYLTRANSFERASE"/>
    <property type="match status" value="1"/>
</dbReference>
<evidence type="ECO:0000313" key="8">
    <source>
        <dbReference type="EMBL" id="CCI42697.1"/>
    </source>
</evidence>
<dbReference type="Proteomes" id="UP000053237">
    <property type="component" value="Unassembled WGS sequence"/>
</dbReference>
<accession>A0A024G8N8</accession>
<dbReference type="InParanoid" id="A0A024G8N8"/>
<dbReference type="PANTHER" id="PTHR11579">
    <property type="entry name" value="PROTEIN-L-ISOASPARTATE O-METHYLTRANSFERASE"/>
    <property type="match status" value="1"/>
</dbReference>
<keyword evidence="6" id="KW-0808">Transferase</keyword>
<dbReference type="EMBL" id="CAIX01000038">
    <property type="protein sequence ID" value="CCI42697.1"/>
    <property type="molecule type" value="Genomic_DNA"/>
</dbReference>
<evidence type="ECO:0000256" key="7">
    <source>
        <dbReference type="ARBA" id="ARBA00022691"/>
    </source>
</evidence>
<evidence type="ECO:0000256" key="5">
    <source>
        <dbReference type="ARBA" id="ARBA00022603"/>
    </source>
</evidence>
<dbReference type="SUPFAM" id="SSF53335">
    <property type="entry name" value="S-adenosyl-L-methionine-dependent methyltransferases"/>
    <property type="match status" value="1"/>
</dbReference>
<keyword evidence="9" id="KW-1185">Reference proteome</keyword>
<sequence>MKKTDRAKYMRSAESLNQQLAYSDAPQPIGHNQTISAPHMHAYALELADASTQGIERPQILDVGSGSGYLTACFGRMVESANGKVVGIERVEELADFARKNIELSDRDLIDNGIVTILCADGWKEVAKTAPFHFIHVGAAADKLPDSLINQLEIGGRMVIPLGAPNEVQFLTEVVRTSQGIQQRKLMSVAYVPLVRDS</sequence>
<dbReference type="GO" id="GO:0005737">
    <property type="term" value="C:cytoplasm"/>
    <property type="evidence" value="ECO:0007669"/>
    <property type="project" value="UniProtKB-SubCell"/>
</dbReference>
<dbReference type="EC" id="2.1.1.77" evidence="3"/>